<proteinExistence type="predicted"/>
<protein>
    <submittedName>
        <fullName evidence="5">Metallophosphoesterase family protein</fullName>
    </submittedName>
</protein>
<dbReference type="InterPro" id="IPR008963">
    <property type="entry name" value="Purple_acid_Pase-like_N"/>
</dbReference>
<dbReference type="EMBL" id="JACAGK010000011">
    <property type="protein sequence ID" value="MDM1047686.1"/>
    <property type="molecule type" value="Genomic_DNA"/>
</dbReference>
<dbReference type="InterPro" id="IPR039331">
    <property type="entry name" value="PAPs-like"/>
</dbReference>
<keyword evidence="6" id="KW-1185">Reference proteome</keyword>
<evidence type="ECO:0000313" key="5">
    <source>
        <dbReference type="EMBL" id="MDM1047686.1"/>
    </source>
</evidence>
<reference evidence="5" key="2">
    <citation type="journal article" date="2022" name="Sci. Total Environ.">
        <title>Prevalence, transmission, and molecular epidemiology of tet(X)-positive bacteria among humans, animals, and environmental niches in China: An epidemiological, and genomic-based study.</title>
        <authorList>
            <person name="Dong N."/>
            <person name="Zeng Y."/>
            <person name="Cai C."/>
            <person name="Sun C."/>
            <person name="Lu J."/>
            <person name="Liu C."/>
            <person name="Zhou H."/>
            <person name="Sun Q."/>
            <person name="Shu L."/>
            <person name="Wang H."/>
            <person name="Wang Y."/>
            <person name="Wang S."/>
            <person name="Wu C."/>
            <person name="Chan E.W."/>
            <person name="Chen G."/>
            <person name="Shen Z."/>
            <person name="Chen S."/>
            <person name="Zhang R."/>
        </authorList>
    </citation>
    <scope>NUCLEOTIDE SEQUENCE</scope>
    <source>
        <strain evidence="5">R1692</strain>
    </source>
</reference>
<feature type="chain" id="PRO_5045289933" evidence="2">
    <location>
        <begin position="21"/>
        <end position="390"/>
    </location>
</feature>
<gene>
    <name evidence="5" type="ORF">HX018_05455</name>
</gene>
<keyword evidence="1 2" id="KW-0732">Signal</keyword>
<dbReference type="InterPro" id="IPR029052">
    <property type="entry name" value="Metallo-depent_PP-like"/>
</dbReference>
<feature type="signal peptide" evidence="2">
    <location>
        <begin position="1"/>
        <end position="20"/>
    </location>
</feature>
<dbReference type="InterPro" id="IPR015914">
    <property type="entry name" value="PAPs_N"/>
</dbReference>
<dbReference type="Pfam" id="PF00149">
    <property type="entry name" value="Metallophos"/>
    <property type="match status" value="1"/>
</dbReference>
<dbReference type="SUPFAM" id="SSF49363">
    <property type="entry name" value="Purple acid phosphatase, N-terminal domain"/>
    <property type="match status" value="1"/>
</dbReference>
<feature type="domain" description="Purple acid phosphatase N-terminal" evidence="4">
    <location>
        <begin position="36"/>
        <end position="114"/>
    </location>
</feature>
<dbReference type="PANTHER" id="PTHR22953">
    <property type="entry name" value="ACID PHOSPHATASE RELATED"/>
    <property type="match status" value="1"/>
</dbReference>
<dbReference type="RefSeq" id="WP_286650715.1">
    <property type="nucleotide sequence ID" value="NZ_JACAGK010000011.1"/>
</dbReference>
<evidence type="ECO:0000313" key="6">
    <source>
        <dbReference type="Proteomes" id="UP001170954"/>
    </source>
</evidence>
<dbReference type="SUPFAM" id="SSF56300">
    <property type="entry name" value="Metallo-dependent phosphatases"/>
    <property type="match status" value="1"/>
</dbReference>
<dbReference type="InterPro" id="IPR004843">
    <property type="entry name" value="Calcineurin-like_PHP"/>
</dbReference>
<dbReference type="Pfam" id="PF16656">
    <property type="entry name" value="Pur_ac_phosph_N"/>
    <property type="match status" value="1"/>
</dbReference>
<reference evidence="5" key="1">
    <citation type="submission" date="2020-06" db="EMBL/GenBank/DDBJ databases">
        <authorList>
            <person name="Dong N."/>
        </authorList>
    </citation>
    <scope>NUCLEOTIDE SEQUENCE</scope>
    <source>
        <strain evidence="5">R1692</strain>
    </source>
</reference>
<dbReference type="Gene3D" id="2.60.40.380">
    <property type="entry name" value="Purple acid phosphatase-like, N-terminal"/>
    <property type="match status" value="1"/>
</dbReference>
<evidence type="ECO:0000256" key="1">
    <source>
        <dbReference type="ARBA" id="ARBA00022729"/>
    </source>
</evidence>
<feature type="domain" description="Calcineurin-like phosphoesterase" evidence="3">
    <location>
        <begin position="145"/>
        <end position="336"/>
    </location>
</feature>
<evidence type="ECO:0000259" key="4">
    <source>
        <dbReference type="Pfam" id="PF16656"/>
    </source>
</evidence>
<comment type="caution">
    <text evidence="5">The sequence shown here is derived from an EMBL/GenBank/DDBJ whole genome shotgun (WGS) entry which is preliminary data.</text>
</comment>
<evidence type="ECO:0000256" key="2">
    <source>
        <dbReference type="SAM" id="SignalP"/>
    </source>
</evidence>
<sequence length="390" mass="44756">MTKKFFTLLYSVIFPVLLFAQESFQITHGPYLQALDEAGVSIVWTTNKTAISWVELAPEDGSHFYRKERPKYFATQYGFKTKDTVHHVRLDGLQPGTSYRYRIFSQEVKSHEWVNVEYGRVAATQVYRKDPLRFTTAAPNAKTTTFAMINDIHAKNDVMKKLLSQVDFEKNDVVFFNGDMDNQFMSEKQTFESFMDTAIEMFASQYPMFYARGNHETRGPFADKIAAYFPTKSGNLYYLLRRGPVCFVVLDSGEDKPDSDIEYSGIVNFDEYRTKQAEWLKEALKQSEYVNAPYKVVICHMPPMEGWHGADEVIEKFVPLLNAAGAQIMLSGHLHRHINVPPNSKSHAFPVLVNSNTSIVKAKADEKQLQIEVFDQEGKKVDSIYIQPQR</sequence>
<accession>A0ABT7NKK6</accession>
<dbReference type="Gene3D" id="3.60.21.10">
    <property type="match status" value="1"/>
</dbReference>
<evidence type="ECO:0000259" key="3">
    <source>
        <dbReference type="Pfam" id="PF00149"/>
    </source>
</evidence>
<organism evidence="5 6">
    <name type="scientific">Sphingobacterium hotanense</name>
    <dbReference type="NCBI Taxonomy" id="649196"/>
    <lineage>
        <taxon>Bacteria</taxon>
        <taxon>Pseudomonadati</taxon>
        <taxon>Bacteroidota</taxon>
        <taxon>Sphingobacteriia</taxon>
        <taxon>Sphingobacteriales</taxon>
        <taxon>Sphingobacteriaceae</taxon>
        <taxon>Sphingobacterium</taxon>
    </lineage>
</organism>
<dbReference type="Proteomes" id="UP001170954">
    <property type="component" value="Unassembled WGS sequence"/>
</dbReference>
<dbReference type="PANTHER" id="PTHR22953:SF153">
    <property type="entry name" value="PURPLE ACID PHOSPHATASE"/>
    <property type="match status" value="1"/>
</dbReference>
<name>A0ABT7NKK6_9SPHI</name>